<reference evidence="2" key="1">
    <citation type="journal article" date="2014" name="Genome Announc.">
        <title>Draft Genome Sequences of Three Alkaliphilic Bacillus Strains, Bacillus wakoensis JCM 9140T, Bacillus akibai JCM 9157T, and Bacillus hemicellulosilyticus JCM 9152T.</title>
        <authorList>
            <person name="Yuki M."/>
            <person name="Oshima K."/>
            <person name="Suda W."/>
            <person name="Oshida Y."/>
            <person name="Kitamura K."/>
            <person name="Iida T."/>
            <person name="Hattori M."/>
            <person name="Ohkuma M."/>
        </authorList>
    </citation>
    <scope>NUCLEOTIDE SEQUENCE [LARGE SCALE GENOMIC DNA]</scope>
    <source>
        <strain evidence="2">JCM 9140</strain>
    </source>
</reference>
<organism evidence="2 3">
    <name type="scientific">Halalkalibacter wakoensis JCM 9140</name>
    <dbReference type="NCBI Taxonomy" id="1236970"/>
    <lineage>
        <taxon>Bacteria</taxon>
        <taxon>Bacillati</taxon>
        <taxon>Bacillota</taxon>
        <taxon>Bacilli</taxon>
        <taxon>Bacillales</taxon>
        <taxon>Bacillaceae</taxon>
        <taxon>Halalkalibacter</taxon>
    </lineage>
</organism>
<comment type="caution">
    <text evidence="2">The sequence shown here is derived from an EMBL/GenBank/DDBJ whole genome shotgun (WGS) entry which is preliminary data.</text>
</comment>
<dbReference type="Proteomes" id="UP000018890">
    <property type="component" value="Unassembled WGS sequence"/>
</dbReference>
<dbReference type="OrthoDB" id="2522120at2"/>
<dbReference type="RefSeq" id="WP_034748626.1">
    <property type="nucleotide sequence ID" value="NZ_BAUT01000049.1"/>
</dbReference>
<gene>
    <name evidence="2" type="ORF">JCM9140_3562</name>
</gene>
<accession>W4Q5T8</accession>
<dbReference type="PANTHER" id="PTHR36836">
    <property type="entry name" value="COLANIC ACID BIOSYNTHESIS PROTEIN WCAK"/>
    <property type="match status" value="1"/>
</dbReference>
<protein>
    <recommendedName>
        <fullName evidence="1">Polysaccharide pyruvyl transferase domain-containing protein</fullName>
    </recommendedName>
</protein>
<dbReference type="PANTHER" id="PTHR36836:SF1">
    <property type="entry name" value="COLANIC ACID BIOSYNTHESIS PROTEIN WCAK"/>
    <property type="match status" value="1"/>
</dbReference>
<sequence>MIKVLYIGWIGYNNLGDELMLDLFKQRLSQLEGQFKLEVVNNEERFLRNVSIEQYDLIVLGGGSIISGPQHLVQPYIIETLHKALTINKKVMIWCSGMDWIPKSYITHLESGRKLPLTQSTRLQSKLVDVFEESIWAGVRGPLTFSLLQQFGVEKNIQLSGDPGFLMKKKPPHLPKSENQEKIIGVNWGTAFNVIYGNNETIVEDHLANALNKFIEQGYSIHLFVMFSTDIEPSKRLYEKIKKKDRIVMDETLYNHEELISIIERFAFTINFKLHANYLSLAAHVPFIALGYRFKVFDFVKSVDLENYIVSTDAGDLADQLLITENSITRNQKEIIKKMRYYQSLYSKRINQSFEEMVHIK</sequence>
<feature type="domain" description="Polysaccharide pyruvyl transferase" evidence="1">
    <location>
        <begin position="14"/>
        <end position="292"/>
    </location>
</feature>
<keyword evidence="3" id="KW-1185">Reference proteome</keyword>
<dbReference type="STRING" id="1236970.JCM9140_3562"/>
<proteinExistence type="predicted"/>
<name>W4Q5T8_9BACI</name>
<dbReference type="EMBL" id="BAUT01000049">
    <property type="protein sequence ID" value="GAE27416.1"/>
    <property type="molecule type" value="Genomic_DNA"/>
</dbReference>
<evidence type="ECO:0000313" key="2">
    <source>
        <dbReference type="EMBL" id="GAE27416.1"/>
    </source>
</evidence>
<evidence type="ECO:0000259" key="1">
    <source>
        <dbReference type="Pfam" id="PF04230"/>
    </source>
</evidence>
<dbReference type="AlphaFoldDB" id="W4Q5T8"/>
<dbReference type="InterPro" id="IPR007345">
    <property type="entry name" value="Polysacch_pyruvyl_Trfase"/>
</dbReference>
<dbReference type="Pfam" id="PF04230">
    <property type="entry name" value="PS_pyruv_trans"/>
    <property type="match status" value="1"/>
</dbReference>
<evidence type="ECO:0000313" key="3">
    <source>
        <dbReference type="Proteomes" id="UP000018890"/>
    </source>
</evidence>